<sequence>MKSIVNIEDNILDLEKILYKEQNLEELNSLIQKLFSRILKAYPYIKLPMFSIIPTKDLEFTVWYQNPNAITETLLIKQNNFEAYIWKSSDQKWYLDDLYSEPHQIAKKIIERIPMFHSIPENPREVKYLLEIGIIHFDPKFFPKFSEIKLEDTHEILTWDDRFLLIGTRLNNLKIYSHEEWKDLIDRENYYLE</sequence>
<dbReference type="RefSeq" id="WP_133972810.1">
    <property type="nucleotide sequence ID" value="NZ_JAZEZP010000001.1"/>
</dbReference>
<organism evidence="1 2">
    <name type="scientific">Acinetobacter calcoaceticus</name>
    <dbReference type="NCBI Taxonomy" id="471"/>
    <lineage>
        <taxon>Bacteria</taxon>
        <taxon>Pseudomonadati</taxon>
        <taxon>Pseudomonadota</taxon>
        <taxon>Gammaproteobacteria</taxon>
        <taxon>Moraxellales</taxon>
        <taxon>Moraxellaceae</taxon>
        <taxon>Acinetobacter</taxon>
        <taxon>Acinetobacter calcoaceticus/baumannii complex</taxon>
    </lineage>
</organism>
<evidence type="ECO:0000313" key="1">
    <source>
        <dbReference type="EMBL" id="VAX44133.1"/>
    </source>
</evidence>
<dbReference type="OrthoDB" id="7058611at2"/>
<accession>A0A446ZI48</accession>
<protein>
    <submittedName>
        <fullName evidence="1">Uncharacterized protein</fullName>
    </submittedName>
</protein>
<dbReference type="Proteomes" id="UP000294355">
    <property type="component" value="Chromosome"/>
</dbReference>
<gene>
    <name evidence="1" type="ORF">AC2117_01312</name>
</gene>
<reference evidence="1 2" key="1">
    <citation type="submission" date="2018-08" db="EMBL/GenBank/DDBJ databases">
        <authorList>
            <person name="Gonzaga-Molto A."/>
        </authorList>
    </citation>
    <scope>NUCLEOTIDE SEQUENCE [LARGE SCALE GENOMIC DNA]</scope>
    <source>
        <strain evidence="1">Acinetobacter calcoaceticus str. 2117</strain>
    </source>
</reference>
<evidence type="ECO:0000313" key="2">
    <source>
        <dbReference type="Proteomes" id="UP000294355"/>
    </source>
</evidence>
<dbReference type="AlphaFoldDB" id="A0A446ZI48"/>
<dbReference type="EMBL" id="LS999521">
    <property type="protein sequence ID" value="VAX44133.1"/>
    <property type="molecule type" value="Genomic_DNA"/>
</dbReference>
<proteinExistence type="predicted"/>
<name>A0A446ZI48_ACICA</name>